<dbReference type="Proteomes" id="UP001069802">
    <property type="component" value="Unassembled WGS sequence"/>
</dbReference>
<gene>
    <name evidence="2" type="ORF">O4H49_18400</name>
</gene>
<comment type="caution">
    <text evidence="2">The sequence shown here is derived from an EMBL/GenBank/DDBJ whole genome shotgun (WGS) entry which is preliminary data.</text>
</comment>
<dbReference type="EMBL" id="JAPWGY010000010">
    <property type="protein sequence ID" value="MCZ4282761.1"/>
    <property type="molecule type" value="Genomic_DNA"/>
</dbReference>
<dbReference type="RefSeq" id="WP_269424904.1">
    <property type="nucleotide sequence ID" value="NZ_JAPWGY010000010.1"/>
</dbReference>
<evidence type="ECO:0000313" key="3">
    <source>
        <dbReference type="Proteomes" id="UP001069802"/>
    </source>
</evidence>
<sequence length="142" mass="16219">MSNFPVPEKMQAVYDAYPESVKDRLLFLRELIYETALANSVVGPLEETLKWGQPSFLTSRSKSGTTIRLDQIKSSNGSCGLYFHCQTDLVDRFRALYPEIMTYEGNRCILFYAEDDIPVQALKHCLAMALTYHHDKKTNQSS</sequence>
<reference evidence="2" key="1">
    <citation type="submission" date="2022-12" db="EMBL/GenBank/DDBJ databases">
        <title>Bacterial isolates from different developmental stages of Nematostella vectensis.</title>
        <authorList>
            <person name="Fraune S."/>
        </authorList>
    </citation>
    <scope>NUCLEOTIDE SEQUENCE</scope>
    <source>
        <strain evidence="2">G21630-S1</strain>
    </source>
</reference>
<dbReference type="Pfam" id="PF08818">
    <property type="entry name" value="DUF1801"/>
    <property type="match status" value="1"/>
</dbReference>
<organism evidence="2 3">
    <name type="scientific">Kiloniella laminariae</name>
    <dbReference type="NCBI Taxonomy" id="454162"/>
    <lineage>
        <taxon>Bacteria</taxon>
        <taxon>Pseudomonadati</taxon>
        <taxon>Pseudomonadota</taxon>
        <taxon>Alphaproteobacteria</taxon>
        <taxon>Rhodospirillales</taxon>
        <taxon>Kiloniellaceae</taxon>
        <taxon>Kiloniella</taxon>
    </lineage>
</organism>
<name>A0ABT4LNT6_9PROT</name>
<feature type="domain" description="YdhG-like" evidence="1">
    <location>
        <begin position="22"/>
        <end position="129"/>
    </location>
</feature>
<evidence type="ECO:0000313" key="2">
    <source>
        <dbReference type="EMBL" id="MCZ4282761.1"/>
    </source>
</evidence>
<proteinExistence type="predicted"/>
<protein>
    <submittedName>
        <fullName evidence="2">DUF1801 domain-containing protein</fullName>
    </submittedName>
</protein>
<accession>A0ABT4LNT6</accession>
<dbReference type="SUPFAM" id="SSF159888">
    <property type="entry name" value="YdhG-like"/>
    <property type="match status" value="1"/>
</dbReference>
<dbReference type="InterPro" id="IPR014922">
    <property type="entry name" value="YdhG-like"/>
</dbReference>
<evidence type="ECO:0000259" key="1">
    <source>
        <dbReference type="Pfam" id="PF08818"/>
    </source>
</evidence>
<keyword evidence="3" id="KW-1185">Reference proteome</keyword>